<reference evidence="4 5" key="1">
    <citation type="submission" date="2013-08" db="EMBL/GenBank/DDBJ databases">
        <title>Genome of Pontibacillus chungwhensis.</title>
        <authorList>
            <person name="Wang Q."/>
            <person name="Wang G."/>
        </authorList>
    </citation>
    <scope>NUCLEOTIDE SEQUENCE [LARGE SCALE GENOMIC DNA]</scope>
    <source>
        <strain evidence="4 5">BH030062</strain>
    </source>
</reference>
<evidence type="ECO:0000259" key="3">
    <source>
        <dbReference type="Pfam" id="PF25166"/>
    </source>
</evidence>
<gene>
    <name evidence="4" type="ORF">N780_03270</name>
</gene>
<dbReference type="eggNOG" id="COG4469">
    <property type="taxonomic scope" value="Bacteria"/>
</dbReference>
<proteinExistence type="predicted"/>
<sequence length="389" mass="45358">MLSAITQSGVSYVLAKYTKEEIHELRRQPFYCPACSEEVILKAGSKMIPHYAHKPRSECNVHDVGEGAYHEAGKWQLYEWLRLQGYHVELESYLPSIQQRPDLLLTIRKKRVAIEYQCCRISPEMIKLRTEGYKSEGIIPLWILGGNRLKRLHTNMLSLTSFEKNFFQQFKTSPHPMLLFYCSTTKQFARFSHPTLLTNRKTIGKLSFFTNTTCTLASILSFPKSVSPSYVYQSWLKEKKKLRKQVPGKMKSSTDFPWRQWLYLRRLHPSTLPSLIHLPVPFAFLYDLPPYQWQAKVIIDEIEPRPIGEPFSLPVYPFNQSPELKAPLLRNEPNPIQHYIDVLCVIGYLKKLNNGQYVKQVNLLIPKNAHEAIEQDEWVLKELLNHSLL</sequence>
<evidence type="ECO:0000313" key="5">
    <source>
        <dbReference type="Proteomes" id="UP000030153"/>
    </source>
</evidence>
<dbReference type="Proteomes" id="UP000030153">
    <property type="component" value="Unassembled WGS sequence"/>
</dbReference>
<evidence type="ECO:0000259" key="2">
    <source>
        <dbReference type="Pfam" id="PF25164"/>
    </source>
</evidence>
<dbReference type="OrthoDB" id="3784230at2"/>
<organism evidence="4 5">
    <name type="scientific">Pontibacillus chungwhensis BH030062</name>
    <dbReference type="NCBI Taxonomy" id="1385513"/>
    <lineage>
        <taxon>Bacteria</taxon>
        <taxon>Bacillati</taxon>
        <taxon>Bacillota</taxon>
        <taxon>Bacilli</taxon>
        <taxon>Bacillales</taxon>
        <taxon>Bacillaceae</taxon>
        <taxon>Pontibacillus</taxon>
    </lineage>
</organism>
<dbReference type="InterPro" id="IPR010330">
    <property type="entry name" value="CoiA_nuc"/>
</dbReference>
<dbReference type="InterPro" id="IPR021176">
    <property type="entry name" value="Competence-induced_CoiA"/>
</dbReference>
<dbReference type="InterPro" id="IPR057253">
    <property type="entry name" value="CoiA-like_N"/>
</dbReference>
<dbReference type="Pfam" id="PF25166">
    <property type="entry name" value="CoiA_C"/>
    <property type="match status" value="1"/>
</dbReference>
<accession>A0A0A2US92</accession>
<protein>
    <recommendedName>
        <fullName evidence="6">Competence protein CoiA</fullName>
    </recommendedName>
</protein>
<evidence type="ECO:0000259" key="1">
    <source>
        <dbReference type="Pfam" id="PF06054"/>
    </source>
</evidence>
<keyword evidence="5" id="KW-1185">Reference proteome</keyword>
<dbReference type="EMBL" id="AVBG01000010">
    <property type="protein sequence ID" value="KGP90799.1"/>
    <property type="molecule type" value="Genomic_DNA"/>
</dbReference>
<feature type="domain" description="Competence protein CoiA-like N-terminal" evidence="2">
    <location>
        <begin position="15"/>
        <end position="61"/>
    </location>
</feature>
<dbReference type="PIRSF" id="PIRSF007487">
    <property type="entry name" value="Competence-induced_CoiA_bac"/>
    <property type="match status" value="1"/>
</dbReference>
<dbReference type="InterPro" id="IPR057252">
    <property type="entry name" value="CoiA_C"/>
</dbReference>
<dbReference type="Pfam" id="PF25164">
    <property type="entry name" value="CoiA_N"/>
    <property type="match status" value="1"/>
</dbReference>
<evidence type="ECO:0000313" key="4">
    <source>
        <dbReference type="EMBL" id="KGP90799.1"/>
    </source>
</evidence>
<dbReference type="Pfam" id="PF06054">
    <property type="entry name" value="CoiA_nuc"/>
    <property type="match status" value="1"/>
</dbReference>
<dbReference type="AlphaFoldDB" id="A0A0A2US92"/>
<name>A0A0A2US92_9BACI</name>
<feature type="domain" description="Competence protein CoiA C-terminal" evidence="3">
    <location>
        <begin position="232"/>
        <end position="373"/>
    </location>
</feature>
<comment type="caution">
    <text evidence="4">The sequence shown here is derived from an EMBL/GenBank/DDBJ whole genome shotgun (WGS) entry which is preliminary data.</text>
</comment>
<feature type="domain" description="Competence protein CoiA nuclease-like" evidence="1">
    <location>
        <begin position="66"/>
        <end position="220"/>
    </location>
</feature>
<dbReference type="RefSeq" id="WP_036784885.1">
    <property type="nucleotide sequence ID" value="NZ_AVBG01000010.1"/>
</dbReference>
<dbReference type="STRING" id="1385513.N780_03270"/>
<evidence type="ECO:0008006" key="6">
    <source>
        <dbReference type="Google" id="ProtNLM"/>
    </source>
</evidence>